<dbReference type="OpenTargets" id="ENSG00000165819"/>
<dbReference type="ExpressionAtlas" id="A0A0G2JH39">
    <property type="expression patterns" value="baseline and differential"/>
</dbReference>
<reference evidence="1 2" key="3">
    <citation type="journal article" date="2004" name="Nature">
        <title>Finishing the euchromatic sequence of the human genome.</title>
        <authorList>
            <consortium name="International Human Genome Sequencing Consortium"/>
        </authorList>
    </citation>
    <scope>NUCLEOTIDE SEQUENCE [LARGE SCALE GENOMIC DNA]</scope>
</reference>
<organism evidence="1 2">
    <name type="scientific">Homo sapiens</name>
    <name type="common">Human</name>
    <dbReference type="NCBI Taxonomy" id="9606"/>
    <lineage>
        <taxon>Eukaryota</taxon>
        <taxon>Metazoa</taxon>
        <taxon>Chordata</taxon>
        <taxon>Craniata</taxon>
        <taxon>Vertebrata</taxon>
        <taxon>Euteleostomi</taxon>
        <taxon>Mammalia</taxon>
        <taxon>Eutheria</taxon>
        <taxon>Euarchontoglires</taxon>
        <taxon>Primates</taxon>
        <taxon>Haplorrhini</taxon>
        <taxon>Catarrhini</taxon>
        <taxon>Hominidae</taxon>
        <taxon>Homo</taxon>
    </lineage>
</organism>
<name>A0A0G2JH39_HUMAN</name>
<dbReference type="Ensembl" id="ENST00000377543.3">
    <property type="protein sequence ID" value="ENSP00000366766.3"/>
    <property type="gene ID" value="ENSG00000165819.12"/>
</dbReference>
<evidence type="ECO:0000313" key="2">
    <source>
        <dbReference type="Proteomes" id="UP000005640"/>
    </source>
</evidence>
<reference evidence="1" key="4">
    <citation type="submission" date="2025-08" db="UniProtKB">
        <authorList>
            <consortium name="Ensembl"/>
        </authorList>
    </citation>
    <scope>IDENTIFICATION</scope>
</reference>
<dbReference type="VEuPathDB" id="HostDB:ENSG00000165819"/>
<keyword evidence="2" id="KW-1185">Reference proteome</keyword>
<dbReference type="Bgee" id="ENSG00000165819">
    <property type="expression patterns" value="Expressed in right uterine tube and 205 other cell types or tissues"/>
</dbReference>
<dbReference type="Proteomes" id="UP000005640">
    <property type="component" value="Chromosome 14"/>
</dbReference>
<dbReference type="Ensembl" id="ENST00000377543.3">
    <property type="protein sequence ID" value="ENSP00000366766.3"/>
    <property type="gene ID" value="ENSG00000165819.13"/>
</dbReference>
<dbReference type="OrthoDB" id="10262526at2759"/>
<accession>A0A0G2JH39</accession>
<dbReference type="ChiTaRS" id="METTL3">
    <property type="organism name" value="human"/>
</dbReference>
<reference evidence="1 2" key="1">
    <citation type="journal article" date="2001" name="Nature">
        <title>Initial sequencing and analysis of the human genome.</title>
        <authorList>
            <consortium name="International Human Genome Sequencing Consortium"/>
            <person name="Lander E.S."/>
            <person name="Linton L.M."/>
            <person name="Birren B."/>
            <person name="Nusbaum C."/>
            <person name="Zody M.C."/>
            <person name="Baldwin J."/>
            <person name="Devon K."/>
            <person name="Dewar K."/>
            <person name="Doyle M."/>
            <person name="FitzHugh W."/>
            <person name="Funke R."/>
            <person name="Gage D."/>
            <person name="Harris K."/>
            <person name="Heaford A."/>
            <person name="Howland J."/>
            <person name="Kann L."/>
            <person name="Lehoczky J."/>
            <person name="LeVine R."/>
            <person name="McEwan P."/>
            <person name="McKernan K."/>
            <person name="Meldrim J."/>
            <person name="Mesirov J.P."/>
            <person name="Miranda C."/>
            <person name="Morris W."/>
            <person name="Naylor J."/>
            <person name="Raymond C."/>
            <person name="Rosetti M."/>
            <person name="Santos R."/>
            <person name="Sheridan A."/>
            <person name="Sougnez C."/>
            <person name="Stange-Thomann N."/>
            <person name="Stojanovic N."/>
            <person name="Subramanian A."/>
            <person name="Wyman D."/>
            <person name="Rogers J."/>
            <person name="Sulston J."/>
            <person name="Ainscough R."/>
            <person name="Beck S."/>
            <person name="Bentley D."/>
            <person name="Burton J."/>
            <person name="Clee C."/>
            <person name="Carter N."/>
            <person name="Coulson A."/>
            <person name="Deadman R."/>
            <person name="Deloukas P."/>
            <person name="Dunham A."/>
            <person name="Dunham I."/>
            <person name="Durbin R."/>
            <person name="French L."/>
            <person name="Grafham D."/>
            <person name="Gregory S."/>
            <person name="Hubbard T."/>
            <person name="Humphray S."/>
            <person name="Hunt A."/>
            <person name="Jones M."/>
            <person name="Lloyd C."/>
            <person name="McMurray A."/>
            <person name="Matthews L."/>
            <person name="Mercer S."/>
            <person name="Milne S."/>
            <person name="Mullikin J.C."/>
            <person name="Mungall A."/>
            <person name="Plumb R."/>
            <person name="Ross M."/>
            <person name="Shownkeen R."/>
            <person name="Sims S."/>
            <person name="Waterston R.H."/>
            <person name="Wilson R.K."/>
            <person name="Hillier L.W."/>
            <person name="McPherson J.D."/>
            <person name="Marra M.A."/>
            <person name="Mardis E.R."/>
            <person name="Fulton L.A."/>
            <person name="Chinwalla A.T."/>
            <person name="Pepin K.H."/>
            <person name="Gish W.R."/>
            <person name="Chissoe S.L."/>
            <person name="Wendl M.C."/>
            <person name="Delehaunty K.D."/>
            <person name="Miner T.L."/>
            <person name="Delehaunty A."/>
            <person name="Kramer J.B."/>
            <person name="Cook L.L."/>
            <person name="Fulton R.S."/>
            <person name="Johnson D.L."/>
            <person name="Minx P.J."/>
            <person name="Clifton S.W."/>
            <person name="Hawkins T."/>
            <person name="Branscomb E."/>
            <person name="Predki P."/>
            <person name="Richardson P."/>
            <person name="Wenning S."/>
            <person name="Slezak T."/>
            <person name="Doggett N."/>
            <person name="Cheng J.F."/>
            <person name="Olsen A."/>
            <person name="Lucas S."/>
            <person name="Elkin C."/>
            <person name="Uberbacher E."/>
            <person name="Frazier M."/>
            <person name="Gibbs R.A."/>
            <person name="Muzny D.M."/>
            <person name="Scherer S.E."/>
            <person name="Bouck J.B."/>
            <person name="Sodergren E.J."/>
            <person name="Worley K.C."/>
            <person name="Rives C.M."/>
            <person name="Gorrell J.H."/>
            <person name="Metzker M.L."/>
            <person name="Naylor S.L."/>
            <person name="Kucherlapati R.S."/>
            <person name="Nelson D.L."/>
            <person name="Weinstock G.M."/>
            <person name="Sakaki Y."/>
            <person name="Fujiyama A."/>
            <person name="Hattori M."/>
            <person name="Yada T."/>
            <person name="Toyoda A."/>
            <person name="Itoh T."/>
            <person name="Kawagoe C."/>
            <person name="Watanabe H."/>
            <person name="Totoki Y."/>
            <person name="Taylor T."/>
            <person name="Weissenbach J."/>
            <person name="Heilig R."/>
            <person name="Saurin W."/>
            <person name="Artiguenave F."/>
            <person name="Brottier P."/>
            <person name="Bruls T."/>
            <person name="Pelletier E."/>
            <person name="Robert C."/>
            <person name="Wincker P."/>
            <person name="Smith D.R."/>
            <person name="Doucette-Stamm L."/>
            <person name="Rubenfield M."/>
            <person name="Weinstock K."/>
            <person name="Lee H.M."/>
            <person name="Dubois J."/>
            <person name="Rosenthal A."/>
            <person name="Platzer M."/>
            <person name="Nyakatura G."/>
            <person name="Taudien S."/>
            <person name="Rump A."/>
            <person name="Yang H."/>
            <person name="Yu J."/>
            <person name="Wang J."/>
            <person name="Huang G."/>
            <person name="Gu J."/>
            <person name="Hood L."/>
            <person name="Rowen L."/>
            <person name="Madan A."/>
            <person name="Qin S."/>
            <person name="Davis R.W."/>
            <person name="Federspiel N.A."/>
            <person name="Abola A.P."/>
            <person name="Proctor M.J."/>
            <person name="Myers R.M."/>
            <person name="Schmutz J."/>
            <person name="Dickson M."/>
            <person name="Grimwood J."/>
            <person name="Cox D.R."/>
            <person name="Olson M.V."/>
            <person name="Kaul R."/>
            <person name="Raymond C."/>
            <person name="Shimizu N."/>
            <person name="Kawasaki K."/>
            <person name="Minoshima S."/>
            <person name="Evans G.A."/>
            <person name="Athanasiou M."/>
            <person name="Schultz R."/>
            <person name="Roe B.A."/>
            <person name="Chen F."/>
            <person name="Pan H."/>
            <person name="Ramser J."/>
            <person name="Lehrach H."/>
            <person name="Reinhardt R."/>
            <person name="McCombie W.R."/>
            <person name="de la Bastide M."/>
            <person name="Dedhia N."/>
            <person name="Blocker H."/>
            <person name="Hornischer K."/>
            <person name="Nordsiek G."/>
            <person name="Agarwala R."/>
            <person name="Aravind L."/>
            <person name="Bailey J.A."/>
            <person name="Bateman A."/>
            <person name="Batzoglou S."/>
            <person name="Birney E."/>
            <person name="Bork P."/>
            <person name="Brown D.G."/>
            <person name="Burge C.B."/>
            <person name="Cerutti L."/>
            <person name="Chen H.C."/>
            <person name="Church D."/>
            <person name="Clamp M."/>
            <person name="Copley R.R."/>
            <person name="Doerks T."/>
            <person name="Eddy S.R."/>
            <person name="Eichler E.E."/>
            <person name="Furey T.S."/>
            <person name="Galagan J."/>
            <person name="Gilbert J.G."/>
            <person name="Harmon C."/>
            <person name="Hayashizaki Y."/>
            <person name="Haussler D."/>
            <person name="Hermjakob H."/>
            <person name="Hokamp K."/>
            <person name="Jang W."/>
            <person name="Johnson L.S."/>
            <person name="Jones T.A."/>
            <person name="Kasif S."/>
            <person name="Kaspryzk A."/>
            <person name="Kennedy S."/>
            <person name="Kent W.J."/>
            <person name="Kitts P."/>
            <person name="Koonin E.V."/>
            <person name="Korf I."/>
            <person name="Kulp D."/>
            <person name="Lancet D."/>
            <person name="Lowe T.M."/>
            <person name="McLysaght A."/>
            <person name="Mikkelsen T."/>
            <person name="Moran J.V."/>
            <person name="Mulder N."/>
            <person name="Pollara V.J."/>
            <person name="Ponting C.P."/>
            <person name="Schuler G."/>
            <person name="Schultz J."/>
            <person name="Slater G."/>
            <person name="Smit A.F."/>
            <person name="Stupka E."/>
            <person name="Szustakowski J."/>
            <person name="Thierry-Mieg D."/>
            <person name="Thierry-Mieg J."/>
            <person name="Wagner L."/>
            <person name="Wallis J."/>
            <person name="Wheeler R."/>
            <person name="Williams A."/>
            <person name="Wolf Y.I."/>
            <person name="Wolfe K.H."/>
            <person name="Yang S.P."/>
            <person name="Yeh R.F."/>
            <person name="Collins F."/>
            <person name="Guyer M.S."/>
            <person name="Peterson J."/>
            <person name="Felsenfeld A."/>
            <person name="Wetterstrand K.A."/>
            <person name="Patrinos A."/>
            <person name="Morgan M.J."/>
            <person name="de Jong P."/>
            <person name="Catanese J.J."/>
            <person name="Osoegawa K."/>
            <person name="Shizuya H."/>
            <person name="Choi S."/>
            <person name="Chen Y.J."/>
        </authorList>
    </citation>
    <scope>NUCLEOTIDE SEQUENCE [LARGE SCALE GENOMIC DNA]</scope>
</reference>
<dbReference type="Antibodypedia" id="53">
    <property type="antibodies" value="181 antibodies from 30 providers"/>
</dbReference>
<dbReference type="HGNC" id="HGNC:17563">
    <property type="gene designation" value="METTL3"/>
</dbReference>
<evidence type="ECO:0000313" key="1">
    <source>
        <dbReference type="Ensembl" id="ENSP00000366766.3"/>
    </source>
</evidence>
<sequence>MMGAVAEKK</sequence>
<protein>
    <submittedName>
        <fullName evidence="1">Methyltransferase 3, N6-adenosine-methyltransferase complex catalytic subunit</fullName>
    </submittedName>
</protein>
<dbReference type="EMBL" id="AL161747">
    <property type="status" value="NOT_ANNOTATED_CDS"/>
    <property type="molecule type" value="Genomic_DNA"/>
</dbReference>
<reference evidence="1" key="5">
    <citation type="submission" date="2025-09" db="UniProtKB">
        <authorList>
            <consortium name="Ensembl"/>
        </authorList>
    </citation>
    <scope>IDENTIFICATION</scope>
</reference>
<gene>
    <name evidence="1" type="primary">METTL3</name>
</gene>
<reference evidence="1 2" key="2">
    <citation type="journal article" date="2003" name="Nature">
        <title>The DNA sequence and analysis of human chromosome 14.</title>
        <authorList>
            <person name="Heilig R."/>
            <person name="Eckenberg R."/>
            <person name="Petit J.L."/>
            <person name="Fonknechten N."/>
            <person name="Da Silva C."/>
            <person name="Cattolico L."/>
            <person name="Levy M."/>
            <person name="Barbe V."/>
            <person name="de Berardinis V."/>
            <person name="Ureta-Vidal A."/>
            <person name="Pelletier E."/>
            <person name="Vico V."/>
            <person name="Anthouard V."/>
            <person name="Rowen L."/>
            <person name="Madan A."/>
            <person name="Qin S."/>
            <person name="Sun H."/>
            <person name="Du H."/>
            <person name="Pepin K."/>
            <person name="Artiguenave F."/>
            <person name="Robert C."/>
            <person name="Cruaud C."/>
            <person name="Bruls T."/>
            <person name="Jaillon O."/>
            <person name="Friedlander L."/>
            <person name="Samson G."/>
            <person name="Brottier P."/>
            <person name="Cure S."/>
            <person name="Segurens B."/>
            <person name="Aniere F."/>
            <person name="Samain S."/>
            <person name="Crespeau H."/>
            <person name="Abbasi N."/>
            <person name="Aiach N."/>
            <person name="Boscus D."/>
            <person name="Dickhoff R."/>
            <person name="Dors M."/>
            <person name="Dubois I."/>
            <person name="Friedman C."/>
            <person name="Gouyvenoux M."/>
            <person name="James R."/>
            <person name="Madan A."/>
            <person name="Mairey-Estrada B."/>
            <person name="Mangenot S."/>
            <person name="Martins N."/>
            <person name="Menard M."/>
            <person name="Oztas S."/>
            <person name="Ratcliffe A."/>
            <person name="Shaffer T."/>
            <person name="Trask B."/>
            <person name="Vacherie B."/>
            <person name="Bellemere C."/>
            <person name="Belser C."/>
            <person name="Besnard-Gonnet M."/>
            <person name="Bartol-Mavel D."/>
            <person name="Boutard M."/>
            <person name="Briez-Silla S."/>
            <person name="Combette S."/>
            <person name="Dufosse-Laurent V."/>
            <person name="Ferron C."/>
            <person name="Lechaplais C."/>
            <person name="Louesse C."/>
            <person name="Muselet D."/>
            <person name="Magdelenat G."/>
            <person name="Pateau E."/>
            <person name="Petit E."/>
            <person name="Sirvain-Trukniewicz P."/>
            <person name="Trybou A."/>
            <person name="Vega-Czarny N."/>
            <person name="Bataille E."/>
            <person name="Bluet E."/>
            <person name="Bordelais I."/>
            <person name="Dubois M."/>
            <person name="Dumont C."/>
            <person name="Guerin T."/>
            <person name="Haffray S."/>
            <person name="Hammadi R."/>
            <person name="Muanga J."/>
            <person name="Pellouin V."/>
            <person name="Robert D."/>
            <person name="Wunderle E."/>
            <person name="Gauguet G."/>
            <person name="Roy A."/>
            <person name="Sainte-Marthe L."/>
            <person name="Verdier J."/>
            <person name="Verdier-Discala C."/>
            <person name="Hillier L."/>
            <person name="Fulton L."/>
            <person name="McPherson J."/>
            <person name="Matsuda F."/>
            <person name="Wilson R."/>
            <person name="Scarpelli C."/>
            <person name="Gyapay G."/>
            <person name="Wincker P."/>
            <person name="Saurin W."/>
            <person name="Quetier F."/>
            <person name="Waterston R."/>
            <person name="Hood L."/>
            <person name="Weissenbach J."/>
        </authorList>
    </citation>
    <scope>NUCLEOTIDE SEQUENCE [LARGE SCALE GENOMIC DNA]</scope>
</reference>
<feature type="non-terminal residue" evidence="1">
    <location>
        <position position="9"/>
    </location>
</feature>
<proteinExistence type="predicted"/>
<dbReference type="GeneTree" id="ENSGT00550000075058"/>